<keyword evidence="3" id="KW-0238">DNA-binding</keyword>
<evidence type="ECO:0000313" key="8">
    <source>
        <dbReference type="EMBL" id="KAJ6685176.1"/>
    </source>
</evidence>
<keyword evidence="2" id="KW-0805">Transcription regulation</keyword>
<feature type="region of interest" description="Disordered" evidence="6">
    <location>
        <begin position="77"/>
        <end position="114"/>
    </location>
</feature>
<evidence type="ECO:0000256" key="2">
    <source>
        <dbReference type="ARBA" id="ARBA00023015"/>
    </source>
</evidence>
<comment type="caution">
    <text evidence="8">The sequence shown here is derived from an EMBL/GenBank/DDBJ whole genome shotgun (WGS) entry which is preliminary data.</text>
</comment>
<evidence type="ECO:0000256" key="6">
    <source>
        <dbReference type="SAM" id="MobiDB-lite"/>
    </source>
</evidence>
<evidence type="ECO:0000256" key="1">
    <source>
        <dbReference type="ARBA" id="ARBA00004123"/>
    </source>
</evidence>
<reference evidence="8" key="1">
    <citation type="submission" date="2022-11" db="EMBL/GenBank/DDBJ databases">
        <authorList>
            <person name="Hyden B.L."/>
            <person name="Feng K."/>
            <person name="Yates T."/>
            <person name="Jawdy S."/>
            <person name="Smart L.B."/>
            <person name="Muchero W."/>
        </authorList>
    </citation>
    <scope>NUCLEOTIDE SEQUENCE</scope>
    <source>
        <tissue evidence="8">Shoot tip</tissue>
    </source>
</reference>
<dbReference type="SMART" id="SM00432">
    <property type="entry name" value="MADS"/>
    <property type="match status" value="1"/>
</dbReference>
<dbReference type="Proteomes" id="UP001151532">
    <property type="component" value="Chromosome 2"/>
</dbReference>
<dbReference type="OrthoDB" id="1896642at2759"/>
<reference evidence="8" key="2">
    <citation type="journal article" date="2023" name="Int. J. Mol. Sci.">
        <title>De Novo Assembly and Annotation of 11 Diverse Shrub Willow (Salix) Genomes Reveals Novel Gene Organization in Sex-Linked Regions.</title>
        <authorList>
            <person name="Hyden B."/>
            <person name="Feng K."/>
            <person name="Yates T.B."/>
            <person name="Jawdy S."/>
            <person name="Cereghino C."/>
            <person name="Smart L.B."/>
            <person name="Muchero W."/>
        </authorList>
    </citation>
    <scope>NUCLEOTIDE SEQUENCE</scope>
    <source>
        <tissue evidence="8">Shoot tip</tissue>
    </source>
</reference>
<organism evidence="8 9">
    <name type="scientific">Salix purpurea</name>
    <name type="common">Purple osier willow</name>
    <dbReference type="NCBI Taxonomy" id="77065"/>
    <lineage>
        <taxon>Eukaryota</taxon>
        <taxon>Viridiplantae</taxon>
        <taxon>Streptophyta</taxon>
        <taxon>Embryophyta</taxon>
        <taxon>Tracheophyta</taxon>
        <taxon>Spermatophyta</taxon>
        <taxon>Magnoliopsida</taxon>
        <taxon>eudicotyledons</taxon>
        <taxon>Gunneridae</taxon>
        <taxon>Pentapetalae</taxon>
        <taxon>rosids</taxon>
        <taxon>fabids</taxon>
        <taxon>Malpighiales</taxon>
        <taxon>Salicaceae</taxon>
        <taxon>Saliceae</taxon>
        <taxon>Salix</taxon>
    </lineage>
</organism>
<dbReference type="GO" id="GO:0005634">
    <property type="term" value="C:nucleus"/>
    <property type="evidence" value="ECO:0007669"/>
    <property type="project" value="UniProtKB-SubCell"/>
</dbReference>
<dbReference type="GO" id="GO:0046983">
    <property type="term" value="F:protein dimerization activity"/>
    <property type="evidence" value="ECO:0007669"/>
    <property type="project" value="InterPro"/>
</dbReference>
<name>A0A9Q0PBT7_SALPP</name>
<evidence type="ECO:0000256" key="5">
    <source>
        <dbReference type="ARBA" id="ARBA00023242"/>
    </source>
</evidence>
<accession>A0A9Q0PBT7</accession>
<keyword evidence="4" id="KW-0804">Transcription</keyword>
<evidence type="ECO:0000313" key="9">
    <source>
        <dbReference type="Proteomes" id="UP001151532"/>
    </source>
</evidence>
<dbReference type="PROSITE" id="PS50066">
    <property type="entry name" value="MADS_BOX_2"/>
    <property type="match status" value="1"/>
</dbReference>
<dbReference type="SUPFAM" id="SSF55455">
    <property type="entry name" value="SRF-like"/>
    <property type="match status" value="1"/>
</dbReference>
<sequence length="167" mass="18981">MTRRKIEIKRIQNEDYRKVTYSKRRAGLIKKAKFLSSRFNTQIAIVSCSLSGRLFTFGHPSVDSVVDQFLDNYTIDSRGSSSDESSHDNTHGPSSSSKGVEDGKEGRRSNSWRALPIEDMDMDMDMDGLRRYKASLEILRSNVASRLKEMEERASLARDFIGLLDAH</sequence>
<gene>
    <name evidence="8" type="ORF">OIU79_015279</name>
</gene>
<dbReference type="PANTHER" id="PTHR11945">
    <property type="entry name" value="MADS BOX PROTEIN"/>
    <property type="match status" value="1"/>
</dbReference>
<dbReference type="Gene3D" id="3.40.1810.10">
    <property type="entry name" value="Transcription factor, MADS-box"/>
    <property type="match status" value="1"/>
</dbReference>
<dbReference type="PANTHER" id="PTHR11945:SF776">
    <property type="entry name" value="AGAMOUS-LIKE 50-RELATED"/>
    <property type="match status" value="1"/>
</dbReference>
<evidence type="ECO:0000256" key="3">
    <source>
        <dbReference type="ARBA" id="ARBA00023125"/>
    </source>
</evidence>
<evidence type="ECO:0000259" key="7">
    <source>
        <dbReference type="PROSITE" id="PS50066"/>
    </source>
</evidence>
<keyword evidence="5" id="KW-0539">Nucleus</keyword>
<evidence type="ECO:0000256" key="4">
    <source>
        <dbReference type="ARBA" id="ARBA00023163"/>
    </source>
</evidence>
<keyword evidence="9" id="KW-1185">Reference proteome</keyword>
<dbReference type="GO" id="GO:0000978">
    <property type="term" value="F:RNA polymerase II cis-regulatory region sequence-specific DNA binding"/>
    <property type="evidence" value="ECO:0007669"/>
    <property type="project" value="TreeGrafter"/>
</dbReference>
<dbReference type="GO" id="GO:0000981">
    <property type="term" value="F:DNA-binding transcription factor activity, RNA polymerase II-specific"/>
    <property type="evidence" value="ECO:0007669"/>
    <property type="project" value="TreeGrafter"/>
</dbReference>
<dbReference type="AlphaFoldDB" id="A0A9Q0PBT7"/>
<dbReference type="Pfam" id="PF00319">
    <property type="entry name" value="SRF-TF"/>
    <property type="match status" value="1"/>
</dbReference>
<dbReference type="EMBL" id="JAPFFK010000019">
    <property type="protein sequence ID" value="KAJ6685176.1"/>
    <property type="molecule type" value="Genomic_DNA"/>
</dbReference>
<dbReference type="InterPro" id="IPR002100">
    <property type="entry name" value="TF_MADSbox"/>
</dbReference>
<dbReference type="PRINTS" id="PR00404">
    <property type="entry name" value="MADSDOMAIN"/>
</dbReference>
<proteinExistence type="predicted"/>
<protein>
    <submittedName>
        <fullName evidence="8">SERUM RESPONSE FACTOR-like protein</fullName>
    </submittedName>
</protein>
<comment type="subcellular location">
    <subcellularLocation>
        <location evidence="1">Nucleus</location>
    </subcellularLocation>
</comment>
<feature type="compositionally biased region" description="Basic and acidic residues" evidence="6">
    <location>
        <begin position="99"/>
        <end position="108"/>
    </location>
</feature>
<feature type="domain" description="MADS-box" evidence="7">
    <location>
        <begin position="1"/>
        <end position="61"/>
    </location>
</feature>
<dbReference type="InterPro" id="IPR036879">
    <property type="entry name" value="TF_MADSbox_sf"/>
</dbReference>